<dbReference type="GO" id="GO:0005682">
    <property type="term" value="C:U5 snRNP"/>
    <property type="evidence" value="ECO:0007669"/>
    <property type="project" value="TreeGrafter"/>
</dbReference>
<dbReference type="InterPro" id="IPR027652">
    <property type="entry name" value="PRP8"/>
</dbReference>
<dbReference type="EMBL" id="JABCKV010001650">
    <property type="protein sequence ID" value="KAG5639931.1"/>
    <property type="molecule type" value="Genomic_DNA"/>
</dbReference>
<dbReference type="GO" id="GO:0017070">
    <property type="term" value="F:U6 snRNA binding"/>
    <property type="evidence" value="ECO:0007669"/>
    <property type="project" value="TreeGrafter"/>
</dbReference>
<name>A0A9P7K9J5_9AGAR</name>
<gene>
    <name evidence="2" type="primary">PRP8A</name>
    <name evidence="2" type="ORF">DXG03_002327</name>
</gene>
<dbReference type="InterPro" id="IPR012592">
    <property type="entry name" value="PROCN"/>
</dbReference>
<evidence type="ECO:0000313" key="3">
    <source>
        <dbReference type="Proteomes" id="UP000775547"/>
    </source>
</evidence>
<feature type="non-terminal residue" evidence="2">
    <location>
        <position position="1"/>
    </location>
</feature>
<protein>
    <submittedName>
        <fullName evidence="2">Pre-mRNA-processing-splicing factor 8A</fullName>
    </submittedName>
</protein>
<dbReference type="GO" id="GO:0030620">
    <property type="term" value="F:U2 snRNA binding"/>
    <property type="evidence" value="ECO:0007669"/>
    <property type="project" value="TreeGrafter"/>
</dbReference>
<sequence>AMAWKLDYTLIQGKGTIAKMVAKQQVESHFDLELWAAVMHDILDTMSESIKENKSKTILQHFSEVWWYWKAN</sequence>
<keyword evidence="3" id="KW-1185">Reference proteome</keyword>
<dbReference type="Proteomes" id="UP000775547">
    <property type="component" value="Unassembled WGS sequence"/>
</dbReference>
<dbReference type="Pfam" id="PF08083">
    <property type="entry name" value="PROCN"/>
    <property type="match status" value="1"/>
</dbReference>
<dbReference type="GO" id="GO:0000244">
    <property type="term" value="P:spliceosomal tri-snRNP complex assembly"/>
    <property type="evidence" value="ECO:0007669"/>
    <property type="project" value="TreeGrafter"/>
</dbReference>
<dbReference type="AlphaFoldDB" id="A0A9P7K9J5"/>
<evidence type="ECO:0000313" key="2">
    <source>
        <dbReference type="EMBL" id="KAG5639931.1"/>
    </source>
</evidence>
<dbReference type="GO" id="GO:0097157">
    <property type="term" value="F:pre-mRNA intronic binding"/>
    <property type="evidence" value="ECO:0007669"/>
    <property type="project" value="TreeGrafter"/>
</dbReference>
<comment type="caution">
    <text evidence="2">The sequence shown here is derived from an EMBL/GenBank/DDBJ whole genome shotgun (WGS) entry which is preliminary data.</text>
</comment>
<dbReference type="GO" id="GO:0071013">
    <property type="term" value="C:catalytic step 2 spliceosome"/>
    <property type="evidence" value="ECO:0007669"/>
    <property type="project" value="TreeGrafter"/>
</dbReference>
<dbReference type="PANTHER" id="PTHR11140:SF0">
    <property type="entry name" value="PRE-MRNA-PROCESSING-SPLICING FACTOR 8"/>
    <property type="match status" value="1"/>
</dbReference>
<organism evidence="2 3">
    <name type="scientific">Asterophora parasitica</name>
    <dbReference type="NCBI Taxonomy" id="117018"/>
    <lineage>
        <taxon>Eukaryota</taxon>
        <taxon>Fungi</taxon>
        <taxon>Dikarya</taxon>
        <taxon>Basidiomycota</taxon>
        <taxon>Agaricomycotina</taxon>
        <taxon>Agaricomycetes</taxon>
        <taxon>Agaricomycetidae</taxon>
        <taxon>Agaricales</taxon>
        <taxon>Tricholomatineae</taxon>
        <taxon>Lyophyllaceae</taxon>
        <taxon>Asterophora</taxon>
    </lineage>
</organism>
<feature type="domain" description="PROCN" evidence="1">
    <location>
        <begin position="16"/>
        <end position="72"/>
    </location>
</feature>
<evidence type="ECO:0000259" key="1">
    <source>
        <dbReference type="Pfam" id="PF08083"/>
    </source>
</evidence>
<dbReference type="OrthoDB" id="3258820at2759"/>
<feature type="non-terminal residue" evidence="2">
    <location>
        <position position="72"/>
    </location>
</feature>
<dbReference type="GO" id="GO:0030619">
    <property type="term" value="F:U1 snRNA binding"/>
    <property type="evidence" value="ECO:0007669"/>
    <property type="project" value="TreeGrafter"/>
</dbReference>
<dbReference type="GO" id="GO:0030623">
    <property type="term" value="F:U5 snRNA binding"/>
    <property type="evidence" value="ECO:0007669"/>
    <property type="project" value="TreeGrafter"/>
</dbReference>
<dbReference type="PANTHER" id="PTHR11140">
    <property type="entry name" value="PRE-MRNA SPLICING FACTOR PRP8"/>
    <property type="match status" value="1"/>
</dbReference>
<reference evidence="2" key="2">
    <citation type="submission" date="2021-10" db="EMBL/GenBank/DDBJ databases">
        <title>Phylogenomics reveals ancestral predisposition of the termite-cultivated fungus Termitomyces towards a domesticated lifestyle.</title>
        <authorList>
            <person name="Auxier B."/>
            <person name="Grum-Grzhimaylo A."/>
            <person name="Cardenas M.E."/>
            <person name="Lodge J.D."/>
            <person name="Laessoe T."/>
            <person name="Pedersen O."/>
            <person name="Smith M.E."/>
            <person name="Kuyper T.W."/>
            <person name="Franco-Molano E.A."/>
            <person name="Baroni T.J."/>
            <person name="Aanen D.K."/>
        </authorList>
    </citation>
    <scope>NUCLEOTIDE SEQUENCE</scope>
    <source>
        <strain evidence="2">AP01</strain>
        <tissue evidence="2">Mycelium</tissue>
    </source>
</reference>
<accession>A0A9P7K9J5</accession>
<proteinExistence type="predicted"/>
<reference evidence="2" key="1">
    <citation type="submission" date="2020-07" db="EMBL/GenBank/DDBJ databases">
        <authorList>
            <person name="Nieuwenhuis M."/>
            <person name="Van De Peppel L.J.J."/>
        </authorList>
    </citation>
    <scope>NUCLEOTIDE SEQUENCE</scope>
    <source>
        <strain evidence="2">AP01</strain>
        <tissue evidence="2">Mycelium</tissue>
    </source>
</reference>